<keyword evidence="8" id="KW-1185">Reference proteome</keyword>
<gene>
    <name evidence="7" type="ORF">ACFOYY_14765</name>
</gene>
<accession>A0ABV8F283</accession>
<sequence>MSEIVNGLLLLAKADPGLPMAALLVYTPAVDPYAAQLVFRDEHDVETMTYTFSRDLLAAGLRAPVGDGDVRIGPVADDDWLIFKLISEGGGEGDSFEAFAPRDQVVAFVARSFRRVPAGREDEWVDWDREIASLLASETVHRREVRLWEIHGWHTRTGALADALDDPAMVVVEASTSCGSTLVWRIARATLADQAAHARDGWVRLEVPGDETLLLQADDVTAFLTARGAA</sequence>
<dbReference type="Gene3D" id="2.30.31.20">
    <property type="entry name" value="Sporulation-specific cell division protein SsgB"/>
    <property type="match status" value="1"/>
</dbReference>
<evidence type="ECO:0000256" key="6">
    <source>
        <dbReference type="ARBA" id="ARBA00023306"/>
    </source>
</evidence>
<comment type="subcellular location">
    <subcellularLocation>
        <location evidence="1">Cell septum</location>
    </subcellularLocation>
</comment>
<comment type="similarity">
    <text evidence="2">Belongs to the SsgA family.</text>
</comment>
<dbReference type="Pfam" id="PF04686">
    <property type="entry name" value="SsgA"/>
    <property type="match status" value="1"/>
</dbReference>
<name>A0ABV8F283_9ACTN</name>
<evidence type="ECO:0000256" key="5">
    <source>
        <dbReference type="ARBA" id="ARBA00023210"/>
    </source>
</evidence>
<evidence type="ECO:0000313" key="7">
    <source>
        <dbReference type="EMBL" id="MFC3981398.1"/>
    </source>
</evidence>
<proteinExistence type="inferred from homology"/>
<evidence type="ECO:0000256" key="4">
    <source>
        <dbReference type="ARBA" id="ARBA00022969"/>
    </source>
</evidence>
<keyword evidence="5" id="KW-0717">Septation</keyword>
<evidence type="ECO:0000313" key="8">
    <source>
        <dbReference type="Proteomes" id="UP001595698"/>
    </source>
</evidence>
<dbReference type="EMBL" id="JBHSBC010000013">
    <property type="protein sequence ID" value="MFC3981398.1"/>
    <property type="molecule type" value="Genomic_DNA"/>
</dbReference>
<protein>
    <submittedName>
        <fullName evidence="7">SsgA family sporulation/cell division regulator</fullName>
    </submittedName>
</protein>
<keyword evidence="3" id="KW-0132">Cell division</keyword>
<evidence type="ECO:0000256" key="2">
    <source>
        <dbReference type="ARBA" id="ARBA00009323"/>
    </source>
</evidence>
<dbReference type="Proteomes" id="UP001595698">
    <property type="component" value="Unassembled WGS sequence"/>
</dbReference>
<keyword evidence="6" id="KW-0131">Cell cycle</keyword>
<dbReference type="InterPro" id="IPR006776">
    <property type="entry name" value="SsgB"/>
</dbReference>
<dbReference type="RefSeq" id="WP_386190064.1">
    <property type="nucleotide sequence ID" value="NZ_JBHSBC010000013.1"/>
</dbReference>
<evidence type="ECO:0000256" key="1">
    <source>
        <dbReference type="ARBA" id="ARBA00004431"/>
    </source>
</evidence>
<comment type="caution">
    <text evidence="7">The sequence shown here is derived from an EMBL/GenBank/DDBJ whole genome shotgun (WGS) entry which is preliminary data.</text>
</comment>
<organism evidence="7 8">
    <name type="scientific">Streptosporangium jomthongense</name>
    <dbReference type="NCBI Taxonomy" id="1193683"/>
    <lineage>
        <taxon>Bacteria</taxon>
        <taxon>Bacillati</taxon>
        <taxon>Actinomycetota</taxon>
        <taxon>Actinomycetes</taxon>
        <taxon>Streptosporangiales</taxon>
        <taxon>Streptosporangiaceae</taxon>
        <taxon>Streptosporangium</taxon>
    </lineage>
</organism>
<reference evidence="8" key="1">
    <citation type="journal article" date="2019" name="Int. J. Syst. Evol. Microbiol.">
        <title>The Global Catalogue of Microorganisms (GCM) 10K type strain sequencing project: providing services to taxonomists for standard genome sequencing and annotation.</title>
        <authorList>
            <consortium name="The Broad Institute Genomics Platform"/>
            <consortium name="The Broad Institute Genome Sequencing Center for Infectious Disease"/>
            <person name="Wu L."/>
            <person name="Ma J."/>
        </authorList>
    </citation>
    <scope>NUCLEOTIDE SEQUENCE [LARGE SCALE GENOMIC DNA]</scope>
    <source>
        <strain evidence="8">TBRC 7912</strain>
    </source>
</reference>
<dbReference type="InterPro" id="IPR038658">
    <property type="entry name" value="SsgB_sf"/>
</dbReference>
<keyword evidence="4" id="KW-0749">Sporulation</keyword>
<evidence type="ECO:0000256" key="3">
    <source>
        <dbReference type="ARBA" id="ARBA00022618"/>
    </source>
</evidence>